<comment type="caution">
    <text evidence="2">The sequence shown here is derived from an EMBL/GenBank/DDBJ whole genome shotgun (WGS) entry which is preliminary data.</text>
</comment>
<dbReference type="EMBL" id="DSRU01000341">
    <property type="protein sequence ID" value="HFN00765.1"/>
    <property type="molecule type" value="Genomic_DNA"/>
</dbReference>
<proteinExistence type="predicted"/>
<dbReference type="AlphaFoldDB" id="A0A7C3KGY3"/>
<gene>
    <name evidence="2" type="ORF">ENR64_24025</name>
</gene>
<sequence>MTYSVKEKVVENLQKAKQEGNLRIDRIREIVKSAVAQALTEVKAGSGEIKTIAKDAVSGVTEVVKEKGESAKDEVVASIEGAIEGISGVTREQLAQRKAQLDVMQAELQAEEQVLDAEINTALVELENSTETSNVSLKSLLQAAIASIRERQFTQLKQQYVHLQTQLGYVDEKLAERYGDRYTEVKHQLENAKTWYETNKSKVEAGEPNMVDQKQAQWSETAADVGTKAAHFEDRIKHQIKTWLYQTADKL</sequence>
<organism evidence="2">
    <name type="scientific">Oscillatoriales cyanobacterium SpSt-418</name>
    <dbReference type="NCBI Taxonomy" id="2282169"/>
    <lineage>
        <taxon>Bacteria</taxon>
        <taxon>Bacillati</taxon>
        <taxon>Cyanobacteriota</taxon>
        <taxon>Cyanophyceae</taxon>
        <taxon>Oscillatoriophycideae</taxon>
        <taxon>Oscillatoriales</taxon>
    </lineage>
</organism>
<dbReference type="GO" id="GO:0016301">
    <property type="term" value="F:kinase activity"/>
    <property type="evidence" value="ECO:0007669"/>
    <property type="project" value="UniProtKB-KW"/>
</dbReference>
<keyword evidence="2" id="KW-0418">Kinase</keyword>
<accession>A0A7C3KGY3</accession>
<feature type="coiled-coil region" evidence="1">
    <location>
        <begin position="91"/>
        <end position="121"/>
    </location>
</feature>
<protein>
    <submittedName>
        <fullName evidence="2">Histidine kinase</fullName>
    </submittedName>
</protein>
<keyword evidence="2" id="KW-0808">Transferase</keyword>
<keyword evidence="1" id="KW-0175">Coiled coil</keyword>
<name>A0A7C3KGY3_9CYAN</name>
<reference evidence="2" key="1">
    <citation type="journal article" date="2020" name="mSystems">
        <title>Genome- and Community-Level Interaction Insights into Carbon Utilization and Element Cycling Functions of Hydrothermarchaeota in Hydrothermal Sediment.</title>
        <authorList>
            <person name="Zhou Z."/>
            <person name="Liu Y."/>
            <person name="Xu W."/>
            <person name="Pan J."/>
            <person name="Luo Z.H."/>
            <person name="Li M."/>
        </authorList>
    </citation>
    <scope>NUCLEOTIDE SEQUENCE [LARGE SCALE GENOMIC DNA]</scope>
    <source>
        <strain evidence="2">SpSt-418</strain>
    </source>
</reference>
<evidence type="ECO:0000313" key="2">
    <source>
        <dbReference type="EMBL" id="HFN00765.1"/>
    </source>
</evidence>
<evidence type="ECO:0000256" key="1">
    <source>
        <dbReference type="SAM" id="Coils"/>
    </source>
</evidence>